<dbReference type="PROSITE" id="PS51332">
    <property type="entry name" value="B12_BINDING"/>
    <property type="match status" value="1"/>
</dbReference>
<evidence type="ECO:0000256" key="2">
    <source>
        <dbReference type="ARBA" id="ARBA00022485"/>
    </source>
</evidence>
<evidence type="ECO:0000313" key="11">
    <source>
        <dbReference type="EMBL" id="OGW97413.1"/>
    </source>
</evidence>
<comment type="cofactor">
    <cofactor evidence="1">
        <name>[4Fe-4S] cluster</name>
        <dbReference type="ChEBI" id="CHEBI:49883"/>
    </cofactor>
</comment>
<dbReference type="PROSITE" id="PS51918">
    <property type="entry name" value="RADICAL_SAM"/>
    <property type="match status" value="1"/>
</dbReference>
<dbReference type="Pfam" id="PF04055">
    <property type="entry name" value="Radical_SAM"/>
    <property type="match status" value="1"/>
</dbReference>
<protein>
    <submittedName>
        <fullName evidence="11">Uncharacterized protein</fullName>
    </submittedName>
</protein>
<keyword evidence="5" id="KW-0949">S-adenosyl-L-methionine</keyword>
<dbReference type="Pfam" id="PF02310">
    <property type="entry name" value="B12-binding"/>
    <property type="match status" value="1"/>
</dbReference>
<dbReference type="PANTHER" id="PTHR43409:SF7">
    <property type="entry name" value="BLL1977 PROTEIN"/>
    <property type="match status" value="1"/>
</dbReference>
<comment type="caution">
    <text evidence="11">The sequence shown here is derived from an EMBL/GenBank/DDBJ whole genome shotgun (WGS) entry which is preliminary data.</text>
</comment>
<evidence type="ECO:0000256" key="6">
    <source>
        <dbReference type="ARBA" id="ARBA00022723"/>
    </source>
</evidence>
<dbReference type="InterPro" id="IPR058240">
    <property type="entry name" value="rSAM_sf"/>
</dbReference>
<dbReference type="InterPro" id="IPR006158">
    <property type="entry name" value="Cobalamin-bd"/>
</dbReference>
<name>A0A1G1KWW7_9BACT</name>
<keyword evidence="8" id="KW-0411">Iron-sulfur</keyword>
<evidence type="ECO:0000256" key="3">
    <source>
        <dbReference type="ARBA" id="ARBA00022603"/>
    </source>
</evidence>
<gene>
    <name evidence="11" type="ORF">A3G33_09485</name>
</gene>
<dbReference type="InterPro" id="IPR036724">
    <property type="entry name" value="Cobalamin-bd_sf"/>
</dbReference>
<evidence type="ECO:0000313" key="12">
    <source>
        <dbReference type="Proteomes" id="UP000178187"/>
    </source>
</evidence>
<feature type="domain" description="B12-binding" evidence="9">
    <location>
        <begin position="38"/>
        <end position="184"/>
    </location>
</feature>
<dbReference type="Gene3D" id="3.80.30.20">
    <property type="entry name" value="tm_1862 like domain"/>
    <property type="match status" value="1"/>
</dbReference>
<evidence type="ECO:0000256" key="5">
    <source>
        <dbReference type="ARBA" id="ARBA00022691"/>
    </source>
</evidence>
<keyword evidence="2" id="KW-0004">4Fe-4S</keyword>
<evidence type="ECO:0000259" key="9">
    <source>
        <dbReference type="PROSITE" id="PS51332"/>
    </source>
</evidence>
<dbReference type="GO" id="GO:0051539">
    <property type="term" value="F:4 iron, 4 sulfur cluster binding"/>
    <property type="evidence" value="ECO:0007669"/>
    <property type="project" value="UniProtKB-KW"/>
</dbReference>
<dbReference type="CDD" id="cd01335">
    <property type="entry name" value="Radical_SAM"/>
    <property type="match status" value="1"/>
</dbReference>
<dbReference type="Proteomes" id="UP000178187">
    <property type="component" value="Unassembled WGS sequence"/>
</dbReference>
<keyword evidence="7" id="KW-0408">Iron</keyword>
<dbReference type="Gene3D" id="3.40.50.280">
    <property type="entry name" value="Cobalamin-binding domain"/>
    <property type="match status" value="1"/>
</dbReference>
<dbReference type="SFLD" id="SFLDG01123">
    <property type="entry name" value="methyltransferase_(Class_B)"/>
    <property type="match status" value="1"/>
</dbReference>
<dbReference type="SFLD" id="SFLDG01082">
    <property type="entry name" value="B12-binding_domain_containing"/>
    <property type="match status" value="1"/>
</dbReference>
<dbReference type="GO" id="GO:0046872">
    <property type="term" value="F:metal ion binding"/>
    <property type="evidence" value="ECO:0007669"/>
    <property type="project" value="UniProtKB-KW"/>
</dbReference>
<keyword evidence="6" id="KW-0479">Metal-binding</keyword>
<sequence>MSEESHLCTDSEKLKESISKVIQPDKELKTLPPLFGQPKRILLIVPPGTPEESYGRLSAAAGELPMLGLAYIAASLREQGNLVKVIDCEIHGWPISKISEDIRSFSPDIIGMTAYITNMKRCAAVARVAKEINPRITVILGGPQVSTAPEEGFHSPDVDIIVISEGEIVIRNVINALGDDHQLKQVKGIWFRDRSGHVIQNEQEGLVADIDLFPPPALDLYEMDLYFPPVHIRGEKVAHLMTSRGCPFQCTFCETKLTFGRSIRYHSIERVLRDLVGLIRQGYKSFQFYDDIFTLNPKRTEELCCRIIEKGWKIEWICFTRTNCVNDDLLSVMKRAGCYLIVYGCESGDNELLKLIKKGLTIEQNLEALWLAKKHGILTLASFMLGLPTETYDQSLKTIQFALNPCLDYAAFPICEPYPGTELWIDAVKYGTFDTSGRYRNNLLSENAAVWIPHGRTRKELEQLSIYAMKRFYFRPRIIWQGFKNFFHLPIKRATNYFIAGFKYFFFSESDSSVPGTRF</sequence>
<dbReference type="CDD" id="cd02068">
    <property type="entry name" value="radical_SAM_B12_BD"/>
    <property type="match status" value="1"/>
</dbReference>
<dbReference type="SUPFAM" id="SSF102114">
    <property type="entry name" value="Radical SAM enzymes"/>
    <property type="match status" value="1"/>
</dbReference>
<dbReference type="GO" id="GO:0031419">
    <property type="term" value="F:cobalamin binding"/>
    <property type="evidence" value="ECO:0007669"/>
    <property type="project" value="InterPro"/>
</dbReference>
<evidence type="ECO:0000256" key="7">
    <source>
        <dbReference type="ARBA" id="ARBA00023004"/>
    </source>
</evidence>
<dbReference type="InterPro" id="IPR007197">
    <property type="entry name" value="rSAM"/>
</dbReference>
<dbReference type="SUPFAM" id="SSF52242">
    <property type="entry name" value="Cobalamin (vitamin B12)-binding domain"/>
    <property type="match status" value="1"/>
</dbReference>
<dbReference type="InterPro" id="IPR023404">
    <property type="entry name" value="rSAM_horseshoe"/>
</dbReference>
<dbReference type="PANTHER" id="PTHR43409">
    <property type="entry name" value="ANAEROBIC MAGNESIUM-PROTOPORPHYRIN IX MONOMETHYL ESTER CYCLASE-RELATED"/>
    <property type="match status" value="1"/>
</dbReference>
<dbReference type="AlphaFoldDB" id="A0A1G1KWW7"/>
<evidence type="ECO:0000259" key="10">
    <source>
        <dbReference type="PROSITE" id="PS51918"/>
    </source>
</evidence>
<keyword evidence="3" id="KW-0489">Methyltransferase</keyword>
<dbReference type="GO" id="GO:0003824">
    <property type="term" value="F:catalytic activity"/>
    <property type="evidence" value="ECO:0007669"/>
    <property type="project" value="InterPro"/>
</dbReference>
<keyword evidence="4" id="KW-0808">Transferase</keyword>
<feature type="domain" description="Radical SAM core" evidence="10">
    <location>
        <begin position="232"/>
        <end position="453"/>
    </location>
</feature>
<evidence type="ECO:0000256" key="1">
    <source>
        <dbReference type="ARBA" id="ARBA00001966"/>
    </source>
</evidence>
<organism evidence="11 12">
    <name type="scientific">Candidatus Danuiimicrobium aquiferis</name>
    <dbReference type="NCBI Taxonomy" id="1801832"/>
    <lineage>
        <taxon>Bacteria</taxon>
        <taxon>Pseudomonadati</taxon>
        <taxon>Candidatus Omnitrophota</taxon>
        <taxon>Candidatus Danuiimicrobium</taxon>
    </lineage>
</organism>
<accession>A0A1G1KWW7</accession>
<dbReference type="InterPro" id="IPR020612">
    <property type="entry name" value="Methylthiotransferase_CS"/>
</dbReference>
<dbReference type="InterPro" id="IPR034466">
    <property type="entry name" value="Methyltransferase_Class_B"/>
</dbReference>
<evidence type="ECO:0000256" key="4">
    <source>
        <dbReference type="ARBA" id="ARBA00022679"/>
    </source>
</evidence>
<dbReference type="InterPro" id="IPR051198">
    <property type="entry name" value="BchE-like"/>
</dbReference>
<evidence type="ECO:0000256" key="8">
    <source>
        <dbReference type="ARBA" id="ARBA00023014"/>
    </source>
</evidence>
<proteinExistence type="predicted"/>
<dbReference type="EMBL" id="MHFR01000042">
    <property type="protein sequence ID" value="OGW97413.1"/>
    <property type="molecule type" value="Genomic_DNA"/>
</dbReference>
<reference evidence="11 12" key="1">
    <citation type="journal article" date="2016" name="Nat. Commun.">
        <title>Thousands of microbial genomes shed light on interconnected biogeochemical processes in an aquifer system.</title>
        <authorList>
            <person name="Anantharaman K."/>
            <person name="Brown C.T."/>
            <person name="Hug L.A."/>
            <person name="Sharon I."/>
            <person name="Castelle C.J."/>
            <person name="Probst A.J."/>
            <person name="Thomas B.C."/>
            <person name="Singh A."/>
            <person name="Wilkins M.J."/>
            <person name="Karaoz U."/>
            <person name="Brodie E.L."/>
            <person name="Williams K.H."/>
            <person name="Hubbard S.S."/>
            <person name="Banfield J.F."/>
        </authorList>
    </citation>
    <scope>NUCLEOTIDE SEQUENCE [LARGE SCALE GENOMIC DNA]</scope>
</reference>
<dbReference type="InterPro" id="IPR006638">
    <property type="entry name" value="Elp3/MiaA/NifB-like_rSAM"/>
</dbReference>
<dbReference type="SFLD" id="SFLDS00029">
    <property type="entry name" value="Radical_SAM"/>
    <property type="match status" value="1"/>
</dbReference>
<dbReference type="PROSITE" id="PS01278">
    <property type="entry name" value="MTTASE_RADICAL"/>
    <property type="match status" value="1"/>
</dbReference>
<dbReference type="SMART" id="SM00729">
    <property type="entry name" value="Elp3"/>
    <property type="match status" value="1"/>
</dbReference>